<evidence type="ECO:0000313" key="3">
    <source>
        <dbReference type="Proteomes" id="UP000075635"/>
    </source>
</evidence>
<proteinExistence type="predicted"/>
<comment type="caution">
    <text evidence="2">The sequence shown here is derived from an EMBL/GenBank/DDBJ whole genome shotgun (WGS) entry which is preliminary data.</text>
</comment>
<organism evidence="2 3">
    <name type="scientific">Sorangium cellulosum</name>
    <name type="common">Polyangium cellulosum</name>
    <dbReference type="NCBI Taxonomy" id="56"/>
    <lineage>
        <taxon>Bacteria</taxon>
        <taxon>Pseudomonadati</taxon>
        <taxon>Myxococcota</taxon>
        <taxon>Polyangia</taxon>
        <taxon>Polyangiales</taxon>
        <taxon>Polyangiaceae</taxon>
        <taxon>Sorangium</taxon>
    </lineage>
</organism>
<dbReference type="EMBL" id="JEMB01003135">
    <property type="protein sequence ID" value="KYF75310.1"/>
    <property type="molecule type" value="Genomic_DNA"/>
</dbReference>
<protein>
    <submittedName>
        <fullName evidence="2">Uncharacterized protein</fullName>
    </submittedName>
</protein>
<feature type="region of interest" description="Disordered" evidence="1">
    <location>
        <begin position="51"/>
        <end position="135"/>
    </location>
</feature>
<dbReference type="AlphaFoldDB" id="A0A150R4U9"/>
<name>A0A150R4U9_SORCE</name>
<reference evidence="2 3" key="1">
    <citation type="submission" date="2014-02" db="EMBL/GenBank/DDBJ databases">
        <title>The small core and large imbalanced accessory genome model reveals a collaborative survival strategy of Sorangium cellulosum strains in nature.</title>
        <authorList>
            <person name="Han K."/>
            <person name="Peng R."/>
            <person name="Blom J."/>
            <person name="Li Y.-Z."/>
        </authorList>
    </citation>
    <scope>NUCLEOTIDE SEQUENCE [LARGE SCALE GENOMIC DNA]</scope>
    <source>
        <strain evidence="2 3">So0011-07</strain>
    </source>
</reference>
<accession>A0A150R4U9</accession>
<feature type="compositionally biased region" description="Basic and acidic residues" evidence="1">
    <location>
        <begin position="63"/>
        <end position="101"/>
    </location>
</feature>
<sequence length="210" mass="22181">MLLPDPGKLGAPAVTAGALRCLADGGGAVPKASYGGLSVLVLLSSALGAPGCDAAPTEVEPTEVEREEPTEVEREEPTEVERQEPTEVEREEPTEVERQEPTEVEPQEAGAPRPGGATSTPGHTSPAPCALPREFSEGAPLRFPGFPATPAPAIGHRLSGTPDSDAFGRFLRSTVAFCGPDGQPYFLRYRYYLTGPLSGRWLRPPLAQPL</sequence>
<evidence type="ECO:0000313" key="2">
    <source>
        <dbReference type="EMBL" id="KYF75310.1"/>
    </source>
</evidence>
<gene>
    <name evidence="2" type="ORF">BE17_02085</name>
</gene>
<dbReference type="Proteomes" id="UP000075635">
    <property type="component" value="Unassembled WGS sequence"/>
</dbReference>
<evidence type="ECO:0000256" key="1">
    <source>
        <dbReference type="SAM" id="MobiDB-lite"/>
    </source>
</evidence>